<dbReference type="EMBL" id="LHPG02000006">
    <property type="protein sequence ID" value="PRW58068.1"/>
    <property type="molecule type" value="Genomic_DNA"/>
</dbReference>
<protein>
    <submittedName>
        <fullName evidence="2">Uncharacterized protein</fullName>
    </submittedName>
</protein>
<dbReference type="OrthoDB" id="512618at2759"/>
<feature type="region of interest" description="Disordered" evidence="1">
    <location>
        <begin position="1"/>
        <end position="115"/>
    </location>
</feature>
<name>A0A2P6TVJ1_CHLSO</name>
<evidence type="ECO:0000256" key="1">
    <source>
        <dbReference type="SAM" id="MobiDB-lite"/>
    </source>
</evidence>
<keyword evidence="3" id="KW-1185">Reference proteome</keyword>
<feature type="compositionally biased region" description="Low complexity" evidence="1">
    <location>
        <begin position="79"/>
        <end position="89"/>
    </location>
</feature>
<feature type="compositionally biased region" description="Basic residues" evidence="1">
    <location>
        <begin position="48"/>
        <end position="59"/>
    </location>
</feature>
<dbReference type="Proteomes" id="UP000239899">
    <property type="component" value="Unassembled WGS sequence"/>
</dbReference>
<feature type="compositionally biased region" description="Low complexity" evidence="1">
    <location>
        <begin position="98"/>
        <end position="115"/>
    </location>
</feature>
<accession>A0A2P6TVJ1</accession>
<organism evidence="2 3">
    <name type="scientific">Chlorella sorokiniana</name>
    <name type="common">Freshwater green alga</name>
    <dbReference type="NCBI Taxonomy" id="3076"/>
    <lineage>
        <taxon>Eukaryota</taxon>
        <taxon>Viridiplantae</taxon>
        <taxon>Chlorophyta</taxon>
        <taxon>core chlorophytes</taxon>
        <taxon>Trebouxiophyceae</taxon>
        <taxon>Chlorellales</taxon>
        <taxon>Chlorellaceae</taxon>
        <taxon>Chlorella clade</taxon>
        <taxon>Chlorella</taxon>
    </lineage>
</organism>
<proteinExistence type="predicted"/>
<gene>
    <name evidence="2" type="ORF">C2E21_3717</name>
</gene>
<reference evidence="2 3" key="1">
    <citation type="journal article" date="2018" name="Plant J.">
        <title>Genome sequences of Chlorella sorokiniana UTEX 1602 and Micractinium conductrix SAG 241.80: implications to maltose excretion by a green alga.</title>
        <authorList>
            <person name="Arriola M.B."/>
            <person name="Velmurugan N."/>
            <person name="Zhang Y."/>
            <person name="Plunkett M.H."/>
            <person name="Hondzo H."/>
            <person name="Barney B.M."/>
        </authorList>
    </citation>
    <scope>NUCLEOTIDE SEQUENCE [LARGE SCALE GENOMIC DNA]</scope>
    <source>
        <strain evidence="3">UTEX 1602</strain>
    </source>
</reference>
<evidence type="ECO:0000313" key="2">
    <source>
        <dbReference type="EMBL" id="PRW58068.1"/>
    </source>
</evidence>
<dbReference type="AlphaFoldDB" id="A0A2P6TVJ1"/>
<sequence length="115" mass="12121">MPGSVNGGFNSKKKSWQKAKRQKSREVKKRKGIAVKHKTTAVAGVSGKRTKKHQRKVAHAQRVAGKEAAALESAMQVEGASPAKQPAAGKKGKKQQQKKAAAAAPAGDAPEAMQE</sequence>
<comment type="caution">
    <text evidence="2">The sequence shown here is derived from an EMBL/GenBank/DDBJ whole genome shotgun (WGS) entry which is preliminary data.</text>
</comment>
<evidence type="ECO:0000313" key="3">
    <source>
        <dbReference type="Proteomes" id="UP000239899"/>
    </source>
</evidence>
<feature type="compositionally biased region" description="Basic residues" evidence="1">
    <location>
        <begin position="11"/>
        <end position="39"/>
    </location>
</feature>